<dbReference type="EMBL" id="CAADFG010000015">
    <property type="protein sequence ID" value="VFJ89459.1"/>
    <property type="molecule type" value="Genomic_DNA"/>
</dbReference>
<dbReference type="InterPro" id="IPR010131">
    <property type="entry name" value="MdtP/NodT-like"/>
</dbReference>
<sequence length="499" mass="57242">MKKFLAFSLSAFLLAGCAVNHAPYTEEEFDELAQGDRNALPEQEPFAREIDLDEAMARAVKYNLKRQVQLMEEELAHNQAILSKFDLLPSLDVESEWSKRDNDQILDSYDVNTQTIESSSRINTQRESTASSAKVVWNILDFGVSYSIAKQVADQEMMAKERRRRAVQEILRDVREAYWRAVGSGMVEEDVDELTEETLKALRLSAKTRRQLLRNPEKVLLYQRSLLEFLARLKEMQAGVVAAKAKLTALMGLTPDVVYTLKRPPQVLPIPSLRLTMEELEQRALRDHPALREAHYQTRFAAEEAQKEIKRMFPGLEFSFGPEYDTNKYLHNQSWLSAGAAVSWNLFNLFSAPRRIETAKQKKELADRQRLELSVALLTRLYVGYAQYELDVEDFQLAACLEDVGAKLNDIKERSVRARASNKLELIRSRVDLLRLQLERTIKYAELQASVALLKESSGMNLLPETLPSHDLDTIRAALREQREQHEENLQYVGRYCGS</sequence>
<dbReference type="AlphaFoldDB" id="A0A450UEQ8"/>
<name>A0A450UEQ8_9GAMM</name>
<evidence type="ECO:0000313" key="4">
    <source>
        <dbReference type="EMBL" id="VFJ97313.1"/>
    </source>
</evidence>
<organism evidence="3">
    <name type="scientific">Candidatus Kentrum eta</name>
    <dbReference type="NCBI Taxonomy" id="2126337"/>
    <lineage>
        <taxon>Bacteria</taxon>
        <taxon>Pseudomonadati</taxon>
        <taxon>Pseudomonadota</taxon>
        <taxon>Gammaproteobacteria</taxon>
        <taxon>Candidatus Kentrum</taxon>
    </lineage>
</organism>
<reference evidence="3" key="1">
    <citation type="submission" date="2019-02" db="EMBL/GenBank/DDBJ databases">
        <authorList>
            <person name="Gruber-Vodicka R. H."/>
            <person name="Seah K. B. B."/>
        </authorList>
    </citation>
    <scope>NUCLEOTIDE SEQUENCE</scope>
    <source>
        <strain evidence="4">BECK_SA2B12</strain>
        <strain evidence="2">BECK_SA2B15</strain>
        <strain evidence="3">BECK_SA2B20</strain>
    </source>
</reference>
<feature type="chain" id="PRO_5036113410" evidence="1">
    <location>
        <begin position="23"/>
        <end position="499"/>
    </location>
</feature>
<dbReference type="EMBL" id="CAADFJ010000012">
    <property type="protein sequence ID" value="VFJ97313.1"/>
    <property type="molecule type" value="Genomic_DNA"/>
</dbReference>
<evidence type="ECO:0000313" key="2">
    <source>
        <dbReference type="EMBL" id="VFJ89459.1"/>
    </source>
</evidence>
<dbReference type="EMBL" id="CAADFI010000013">
    <property type="protein sequence ID" value="VFJ90988.1"/>
    <property type="molecule type" value="Genomic_DNA"/>
</dbReference>
<dbReference type="PANTHER" id="PTHR30203">
    <property type="entry name" value="OUTER MEMBRANE CATION EFFLUX PROTEIN"/>
    <property type="match status" value="1"/>
</dbReference>
<gene>
    <name evidence="2" type="ORF">BECKH772A_GA0070896_100157</name>
    <name evidence="3" type="ORF">BECKH772B_GA0070898_100137</name>
    <name evidence="4" type="ORF">BECKH772C_GA0070978_100127</name>
</gene>
<dbReference type="Gene3D" id="1.20.1600.10">
    <property type="entry name" value="Outer membrane efflux proteins (OEP)"/>
    <property type="match status" value="1"/>
</dbReference>
<evidence type="ECO:0000256" key="1">
    <source>
        <dbReference type="SAM" id="SignalP"/>
    </source>
</evidence>
<protein>
    <submittedName>
        <fullName evidence="3">Outer membrane protein TolC</fullName>
    </submittedName>
</protein>
<dbReference type="PANTHER" id="PTHR30203:SF29">
    <property type="entry name" value="PROTEIN CYAE"/>
    <property type="match status" value="1"/>
</dbReference>
<accession>A0A450UEQ8</accession>
<keyword evidence="1" id="KW-0732">Signal</keyword>
<evidence type="ECO:0000313" key="3">
    <source>
        <dbReference type="EMBL" id="VFJ90988.1"/>
    </source>
</evidence>
<dbReference type="SUPFAM" id="SSF56954">
    <property type="entry name" value="Outer membrane efflux proteins (OEP)"/>
    <property type="match status" value="1"/>
</dbReference>
<feature type="signal peptide" evidence="1">
    <location>
        <begin position="1"/>
        <end position="22"/>
    </location>
</feature>
<dbReference type="GO" id="GO:0015562">
    <property type="term" value="F:efflux transmembrane transporter activity"/>
    <property type="evidence" value="ECO:0007669"/>
    <property type="project" value="InterPro"/>
</dbReference>
<proteinExistence type="predicted"/>
<dbReference type="PROSITE" id="PS51257">
    <property type="entry name" value="PROKAR_LIPOPROTEIN"/>
    <property type="match status" value="1"/>
</dbReference>